<organism evidence="4 5">
    <name type="scientific">Daphnia magna</name>
    <dbReference type="NCBI Taxonomy" id="35525"/>
    <lineage>
        <taxon>Eukaryota</taxon>
        <taxon>Metazoa</taxon>
        <taxon>Ecdysozoa</taxon>
        <taxon>Arthropoda</taxon>
        <taxon>Crustacea</taxon>
        <taxon>Branchiopoda</taxon>
        <taxon>Diplostraca</taxon>
        <taxon>Cladocera</taxon>
        <taxon>Anomopoda</taxon>
        <taxon>Daphniidae</taxon>
        <taxon>Daphnia</taxon>
    </lineage>
</organism>
<dbReference type="Pfam" id="PF00098">
    <property type="entry name" value="zf-CCHC"/>
    <property type="match status" value="1"/>
</dbReference>
<sequence>MQQQQDLLTALTNRLLAVPAPILPVVQPVPAVAVRAVLDADIKFTGSLNECLQDWLQLVNRKALAENWGGDDKRRAAINSLFGKALTWQEEIGNHLLPWNDWINGLRGAFKVQLTESQWQSLLEVRKQLPNESGSTYVLDKIRRLKSISDSPVSSSASKMTEKTDEKTRANDSLFQVVKALTSQVAVLTRTVNRPSSPGTLKPATRQVKIEQRNPTPGNEIHCYNCGNFGHISRECPEPNPRYPKSSTTAETGQPAQRGRVGNKCEMKAMVDSGATNSAICEEMLVNHSWFEIRAPSNNRSIDGTPINNVVGGTALTVRYRGILVDLPRVAVVKKMLYPLVLGIEWIVQSGASIKGVEGVAEVIMPDRGPVSNVHQEKKEEDILEAEKIQSYEEATMKLKNLCVIAEEEELLSSEGCKEKMVVLQTLPSPIVSANSAGYFKCQVPNGSSKLWMVSTAGAVGAKGGWVTPNCAVEAKYGVLTIPVVNVNPHFIGRKSAKGVLKAVPVEESEIYPFEREDVEARVVANNTKKCVFGAKKREKRKKRRTVCIERAKVTVYWPSYVNHITNMVEACNICQQHRHKNLSQSCFPVAIPDYPFQMVAADLYEIAGVHNLVAIDYYSKWPCAVSEELPVHR</sequence>
<dbReference type="InterPro" id="IPR001878">
    <property type="entry name" value="Znf_CCHC"/>
</dbReference>
<dbReference type="EMBL" id="LRGB01001867">
    <property type="protein sequence ID" value="KZS10250.1"/>
    <property type="molecule type" value="Genomic_DNA"/>
</dbReference>
<protein>
    <recommendedName>
        <fullName evidence="3">CCHC-type domain-containing protein</fullName>
    </recommendedName>
</protein>
<feature type="domain" description="CCHC-type" evidence="3">
    <location>
        <begin position="223"/>
        <end position="238"/>
    </location>
</feature>
<keyword evidence="5" id="KW-1185">Reference proteome</keyword>
<accession>A0A164T7N5</accession>
<name>A0A164T7N5_9CRUS</name>
<dbReference type="SUPFAM" id="SSF50630">
    <property type="entry name" value="Acid proteases"/>
    <property type="match status" value="1"/>
</dbReference>
<dbReference type="PROSITE" id="PS50158">
    <property type="entry name" value="ZF_CCHC"/>
    <property type="match status" value="1"/>
</dbReference>
<keyword evidence="1" id="KW-0863">Zinc-finger</keyword>
<dbReference type="Gene3D" id="4.10.60.10">
    <property type="entry name" value="Zinc finger, CCHC-type"/>
    <property type="match status" value="1"/>
</dbReference>
<evidence type="ECO:0000313" key="5">
    <source>
        <dbReference type="Proteomes" id="UP000076858"/>
    </source>
</evidence>
<gene>
    <name evidence="4" type="ORF">APZ42_025353</name>
</gene>
<dbReference type="PANTHER" id="PTHR37984">
    <property type="entry name" value="PROTEIN CBG26694"/>
    <property type="match status" value="1"/>
</dbReference>
<dbReference type="InterPro" id="IPR021109">
    <property type="entry name" value="Peptidase_aspartic_dom_sf"/>
</dbReference>
<evidence type="ECO:0000259" key="3">
    <source>
        <dbReference type="PROSITE" id="PS50158"/>
    </source>
</evidence>
<reference evidence="4 5" key="1">
    <citation type="submission" date="2016-03" db="EMBL/GenBank/DDBJ databases">
        <title>EvidentialGene: Evidence-directed Construction of Genes on Genomes.</title>
        <authorList>
            <person name="Gilbert D.G."/>
            <person name="Choi J.-H."/>
            <person name="Mockaitis K."/>
            <person name="Colbourne J."/>
            <person name="Pfrender M."/>
        </authorList>
    </citation>
    <scope>NUCLEOTIDE SEQUENCE [LARGE SCALE GENOMIC DNA]</scope>
    <source>
        <strain evidence="4 5">Xinb3</strain>
        <tissue evidence="4">Complete organism</tissue>
    </source>
</reference>
<evidence type="ECO:0000256" key="2">
    <source>
        <dbReference type="SAM" id="MobiDB-lite"/>
    </source>
</evidence>
<dbReference type="GO" id="GO:0008270">
    <property type="term" value="F:zinc ion binding"/>
    <property type="evidence" value="ECO:0007669"/>
    <property type="project" value="UniProtKB-KW"/>
</dbReference>
<dbReference type="InterPro" id="IPR036875">
    <property type="entry name" value="Znf_CCHC_sf"/>
</dbReference>
<dbReference type="GO" id="GO:0003676">
    <property type="term" value="F:nucleic acid binding"/>
    <property type="evidence" value="ECO:0007669"/>
    <property type="project" value="InterPro"/>
</dbReference>
<comment type="caution">
    <text evidence="4">The sequence shown here is derived from an EMBL/GenBank/DDBJ whole genome shotgun (WGS) entry which is preliminary data.</text>
</comment>
<dbReference type="PANTHER" id="PTHR37984:SF7">
    <property type="entry name" value="INTEGRASE CATALYTIC DOMAIN-CONTAINING PROTEIN"/>
    <property type="match status" value="1"/>
</dbReference>
<dbReference type="CDD" id="cd00303">
    <property type="entry name" value="retropepsin_like"/>
    <property type="match status" value="1"/>
</dbReference>
<feature type="compositionally biased region" description="Polar residues" evidence="2">
    <location>
        <begin position="245"/>
        <end position="255"/>
    </location>
</feature>
<dbReference type="OrthoDB" id="8026949at2759"/>
<dbReference type="Proteomes" id="UP000076858">
    <property type="component" value="Unassembled WGS sequence"/>
</dbReference>
<keyword evidence="1" id="KW-0862">Zinc</keyword>
<evidence type="ECO:0000256" key="1">
    <source>
        <dbReference type="PROSITE-ProRule" id="PRU00047"/>
    </source>
</evidence>
<feature type="region of interest" description="Disordered" evidence="2">
    <location>
        <begin position="237"/>
        <end position="261"/>
    </location>
</feature>
<proteinExistence type="predicted"/>
<dbReference type="SUPFAM" id="SSF57756">
    <property type="entry name" value="Retrovirus zinc finger-like domains"/>
    <property type="match status" value="1"/>
</dbReference>
<dbReference type="SMART" id="SM00343">
    <property type="entry name" value="ZnF_C2HC"/>
    <property type="match status" value="1"/>
</dbReference>
<evidence type="ECO:0000313" key="4">
    <source>
        <dbReference type="EMBL" id="KZS10250.1"/>
    </source>
</evidence>
<dbReference type="InterPro" id="IPR050951">
    <property type="entry name" value="Retrovirus_Pol_polyprotein"/>
</dbReference>
<dbReference type="AlphaFoldDB" id="A0A164T7N5"/>
<keyword evidence="1" id="KW-0479">Metal-binding</keyword>